<dbReference type="AlphaFoldDB" id="A0A5B7E3N1"/>
<gene>
    <name evidence="2" type="ORF">E2C01_021168</name>
</gene>
<keyword evidence="1" id="KW-0472">Membrane</keyword>
<keyword evidence="1" id="KW-1133">Transmembrane helix</keyword>
<sequence>MCLFLYLHNFSSLYLCISLSVYFFHSPYLSITPPIYLCTKPLINHVTVNLLSTMTRFHIYSGYYLVILYNFRNLCEGLK</sequence>
<evidence type="ECO:0000256" key="1">
    <source>
        <dbReference type="SAM" id="Phobius"/>
    </source>
</evidence>
<protein>
    <submittedName>
        <fullName evidence="2">Uncharacterized protein</fullName>
    </submittedName>
</protein>
<dbReference type="EMBL" id="VSRR010001835">
    <property type="protein sequence ID" value="MPC27975.1"/>
    <property type="molecule type" value="Genomic_DNA"/>
</dbReference>
<feature type="transmembrane region" description="Helical" evidence="1">
    <location>
        <begin position="6"/>
        <end position="24"/>
    </location>
</feature>
<proteinExistence type="predicted"/>
<keyword evidence="1" id="KW-0812">Transmembrane</keyword>
<accession>A0A5B7E3N1</accession>
<reference evidence="2 3" key="1">
    <citation type="submission" date="2019-05" db="EMBL/GenBank/DDBJ databases">
        <title>Another draft genome of Portunus trituberculatus and its Hox gene families provides insights of decapod evolution.</title>
        <authorList>
            <person name="Jeong J.-H."/>
            <person name="Song I."/>
            <person name="Kim S."/>
            <person name="Choi T."/>
            <person name="Kim D."/>
            <person name="Ryu S."/>
            <person name="Kim W."/>
        </authorList>
    </citation>
    <scope>NUCLEOTIDE SEQUENCE [LARGE SCALE GENOMIC DNA]</scope>
    <source>
        <tissue evidence="2">Muscle</tissue>
    </source>
</reference>
<evidence type="ECO:0000313" key="2">
    <source>
        <dbReference type="EMBL" id="MPC27975.1"/>
    </source>
</evidence>
<dbReference type="Proteomes" id="UP000324222">
    <property type="component" value="Unassembled WGS sequence"/>
</dbReference>
<organism evidence="2 3">
    <name type="scientific">Portunus trituberculatus</name>
    <name type="common">Swimming crab</name>
    <name type="synonym">Neptunus trituberculatus</name>
    <dbReference type="NCBI Taxonomy" id="210409"/>
    <lineage>
        <taxon>Eukaryota</taxon>
        <taxon>Metazoa</taxon>
        <taxon>Ecdysozoa</taxon>
        <taxon>Arthropoda</taxon>
        <taxon>Crustacea</taxon>
        <taxon>Multicrustacea</taxon>
        <taxon>Malacostraca</taxon>
        <taxon>Eumalacostraca</taxon>
        <taxon>Eucarida</taxon>
        <taxon>Decapoda</taxon>
        <taxon>Pleocyemata</taxon>
        <taxon>Brachyura</taxon>
        <taxon>Eubrachyura</taxon>
        <taxon>Portunoidea</taxon>
        <taxon>Portunidae</taxon>
        <taxon>Portuninae</taxon>
        <taxon>Portunus</taxon>
    </lineage>
</organism>
<evidence type="ECO:0000313" key="3">
    <source>
        <dbReference type="Proteomes" id="UP000324222"/>
    </source>
</evidence>
<keyword evidence="3" id="KW-1185">Reference proteome</keyword>
<comment type="caution">
    <text evidence="2">The sequence shown here is derived from an EMBL/GenBank/DDBJ whole genome shotgun (WGS) entry which is preliminary data.</text>
</comment>
<name>A0A5B7E3N1_PORTR</name>